<dbReference type="GeneID" id="10026484"/>
<accession>E4V2G1</accession>
<dbReference type="OMA" id="TACKCYE"/>
<dbReference type="RefSeq" id="XP_003171234.1">
    <property type="nucleotide sequence ID" value="XM_003171186.1"/>
</dbReference>
<feature type="signal peptide" evidence="2">
    <location>
        <begin position="1"/>
        <end position="18"/>
    </location>
</feature>
<dbReference type="AlphaFoldDB" id="E4V2G1"/>
<evidence type="ECO:0000313" key="4">
    <source>
        <dbReference type="Proteomes" id="UP000002669"/>
    </source>
</evidence>
<keyword evidence="4" id="KW-1185">Reference proteome</keyword>
<gene>
    <name evidence="3" type="ORF">MGYG_07233</name>
</gene>
<proteinExistence type="predicted"/>
<feature type="chain" id="PRO_5003190707" description="Hydrophobin" evidence="2">
    <location>
        <begin position="19"/>
        <end position="133"/>
    </location>
</feature>
<feature type="compositionally biased region" description="Low complexity" evidence="1">
    <location>
        <begin position="36"/>
        <end position="58"/>
    </location>
</feature>
<dbReference type="InParanoid" id="E4V2G1"/>
<reference evidence="4" key="1">
    <citation type="journal article" date="2012" name="MBio">
        <title>Comparative genome analysis of Trichophyton rubrum and related dermatophytes reveals candidate genes involved in infection.</title>
        <authorList>
            <person name="Martinez D.A."/>
            <person name="Oliver B.G."/>
            <person name="Graeser Y."/>
            <person name="Goldberg J.M."/>
            <person name="Li W."/>
            <person name="Martinez-Rossi N.M."/>
            <person name="Monod M."/>
            <person name="Shelest E."/>
            <person name="Barton R.C."/>
            <person name="Birch E."/>
            <person name="Brakhage A.A."/>
            <person name="Chen Z."/>
            <person name="Gurr S.J."/>
            <person name="Heiman D."/>
            <person name="Heitman J."/>
            <person name="Kosti I."/>
            <person name="Rossi A."/>
            <person name="Saif S."/>
            <person name="Samalova M."/>
            <person name="Saunders C.W."/>
            <person name="Shea T."/>
            <person name="Summerbell R.C."/>
            <person name="Xu J."/>
            <person name="Young S."/>
            <person name="Zeng Q."/>
            <person name="Birren B.W."/>
            <person name="Cuomo C.A."/>
            <person name="White T.C."/>
        </authorList>
    </citation>
    <scope>NUCLEOTIDE SEQUENCE [LARGE SCALE GENOMIC DNA]</scope>
    <source>
        <strain evidence="4">ATCC MYA-4604 / CBS 118893</strain>
    </source>
</reference>
<evidence type="ECO:0000313" key="3">
    <source>
        <dbReference type="EMBL" id="EFR04226.1"/>
    </source>
</evidence>
<evidence type="ECO:0000256" key="2">
    <source>
        <dbReference type="SAM" id="SignalP"/>
    </source>
</evidence>
<keyword evidence="2" id="KW-0732">Signal</keyword>
<dbReference type="EMBL" id="DS989827">
    <property type="protein sequence ID" value="EFR04226.1"/>
    <property type="molecule type" value="Genomic_DNA"/>
</dbReference>
<dbReference type="eggNOG" id="ENOG502T5B0">
    <property type="taxonomic scope" value="Eukaryota"/>
</dbReference>
<dbReference type="OrthoDB" id="4174246at2759"/>
<organism evidence="4">
    <name type="scientific">Arthroderma gypseum (strain ATCC MYA-4604 / CBS 118893)</name>
    <name type="common">Microsporum gypseum</name>
    <dbReference type="NCBI Taxonomy" id="535722"/>
    <lineage>
        <taxon>Eukaryota</taxon>
        <taxon>Fungi</taxon>
        <taxon>Dikarya</taxon>
        <taxon>Ascomycota</taxon>
        <taxon>Pezizomycotina</taxon>
        <taxon>Eurotiomycetes</taxon>
        <taxon>Eurotiomycetidae</taxon>
        <taxon>Onygenales</taxon>
        <taxon>Arthrodermataceae</taxon>
        <taxon>Nannizzia</taxon>
    </lineage>
</organism>
<feature type="region of interest" description="Disordered" evidence="1">
    <location>
        <begin position="24"/>
        <end position="66"/>
    </location>
</feature>
<evidence type="ECO:0008006" key="5">
    <source>
        <dbReference type="Google" id="ProtNLM"/>
    </source>
</evidence>
<evidence type="ECO:0000256" key="1">
    <source>
        <dbReference type="SAM" id="MobiDB-lite"/>
    </source>
</evidence>
<sequence>MQFKALILSAFMAGAAMAAPTNTNTNGISSKAVGNPTTPGTSSSAGAPSVAGSGLPGFPGLPPPGSAPNCEELAKNIASCAAKGEWVQILICAGTNAPTACGCYQELPKGEIMLPVIDQICEIIAPGNDSSKA</sequence>
<dbReference type="VEuPathDB" id="FungiDB:MGYG_07233"/>
<protein>
    <recommendedName>
        <fullName evidence="5">Hydrophobin</fullName>
    </recommendedName>
</protein>
<dbReference type="Proteomes" id="UP000002669">
    <property type="component" value="Unassembled WGS sequence"/>
</dbReference>
<dbReference type="HOGENOM" id="CLU_1906249_0_0_1"/>
<name>E4V2G1_ARTGP</name>